<dbReference type="AlphaFoldDB" id="A0A1G1V0Y8"/>
<dbReference type="EMBL" id="MHBW01000017">
    <property type="protein sequence ID" value="OGY09057.1"/>
    <property type="molecule type" value="Genomic_DNA"/>
</dbReference>
<comment type="caution">
    <text evidence="1">The sequence shown here is derived from an EMBL/GenBank/DDBJ whole genome shotgun (WGS) entry which is preliminary data.</text>
</comment>
<name>A0A1G1V0Y8_9BACT</name>
<protein>
    <submittedName>
        <fullName evidence="1">Uncharacterized protein</fullName>
    </submittedName>
</protein>
<dbReference type="Proteomes" id="UP000177967">
    <property type="component" value="Unassembled WGS sequence"/>
</dbReference>
<evidence type="ECO:0000313" key="2">
    <source>
        <dbReference type="Proteomes" id="UP000177967"/>
    </source>
</evidence>
<proteinExistence type="predicted"/>
<gene>
    <name evidence="1" type="ORF">A2782_01045</name>
</gene>
<organism evidence="1 2">
    <name type="scientific">Candidatus Blackburnbacteria bacterium RIFCSPHIGHO2_01_FULL_43_15b</name>
    <dbReference type="NCBI Taxonomy" id="1797513"/>
    <lineage>
        <taxon>Bacteria</taxon>
        <taxon>Candidatus Blackburniibacteriota</taxon>
    </lineage>
</organism>
<evidence type="ECO:0000313" key="1">
    <source>
        <dbReference type="EMBL" id="OGY09057.1"/>
    </source>
</evidence>
<accession>A0A1G1V0Y8</accession>
<reference evidence="1 2" key="1">
    <citation type="journal article" date="2016" name="Nat. Commun.">
        <title>Thousands of microbial genomes shed light on interconnected biogeochemical processes in an aquifer system.</title>
        <authorList>
            <person name="Anantharaman K."/>
            <person name="Brown C.T."/>
            <person name="Hug L.A."/>
            <person name="Sharon I."/>
            <person name="Castelle C.J."/>
            <person name="Probst A.J."/>
            <person name="Thomas B.C."/>
            <person name="Singh A."/>
            <person name="Wilkins M.J."/>
            <person name="Karaoz U."/>
            <person name="Brodie E.L."/>
            <person name="Williams K.H."/>
            <person name="Hubbard S.S."/>
            <person name="Banfield J.F."/>
        </authorList>
    </citation>
    <scope>NUCLEOTIDE SEQUENCE [LARGE SCALE GENOMIC DNA]</scope>
</reference>
<sequence length="211" mass="24265">MDANNSARDELFKSKNHGPYFIKIFLTSQNEDGKVSVVRIFRAADHQAIVFSDKVFPAETLKDALRRFIDENFGEYKILDYWVGENVEDANDRNGKQLARYIVHCKILVKGELETKDARFVVELPGIDESIGDTPELRKELNEYLGIFKATIKGDRDARVVIYLIDHGTGEQDFAYVEFHIEERDFSRCLGVCDTEGRSVQKFLEDEYGKP</sequence>